<dbReference type="InterPro" id="IPR000868">
    <property type="entry name" value="Isochorismatase-like_dom"/>
</dbReference>
<dbReference type="PANTHER" id="PTHR43540:SF6">
    <property type="entry name" value="ISOCHORISMATASE-LIKE DOMAIN-CONTAINING PROTEIN"/>
    <property type="match status" value="1"/>
</dbReference>
<keyword evidence="4" id="KW-1185">Reference proteome</keyword>
<dbReference type="SUPFAM" id="SSF52499">
    <property type="entry name" value="Isochorismatase-like hydrolases"/>
    <property type="match status" value="1"/>
</dbReference>
<reference evidence="3 4" key="1">
    <citation type="submission" date="2021-04" db="EMBL/GenBank/DDBJ databases">
        <authorList>
            <person name="Pira H."/>
            <person name="Risdian C."/>
            <person name="Wink J."/>
        </authorList>
    </citation>
    <scope>NUCLEOTIDE SEQUENCE [LARGE SCALE GENOMIC DNA]</scope>
    <source>
        <strain evidence="3 4">WH53</strain>
    </source>
</reference>
<name>A0ABS5ZCL5_9GAMM</name>
<accession>A0ABS5ZCL5</accession>
<dbReference type="RefSeq" id="WP_215819958.1">
    <property type="nucleotide sequence ID" value="NZ_JAGSOY010000025.1"/>
</dbReference>
<dbReference type="EMBL" id="JAGSOY010000025">
    <property type="protein sequence ID" value="MBU2711803.1"/>
    <property type="molecule type" value="Genomic_DNA"/>
</dbReference>
<evidence type="ECO:0000313" key="4">
    <source>
        <dbReference type="Proteomes" id="UP000690515"/>
    </source>
</evidence>
<sequence length="205" mass="22675">MLTKFLKSKTAFVFIEFQHEWIGENAPLKNRFVKDRELFDLSVSNAAQIITKAREKEWMIVHAGLDLSHDPEYLVFAGGTGKLGLAGAIPKVGTWQESGSRFVPPFCPEAGEFIVKGRAGASVLKHSTLDPFLRHNGISNLVLMGFATHVCVESTLRDAHDSGYNCIVVTDACGAFEQQQADYFEKHVLHHFGEGCITPELLSIL</sequence>
<organism evidence="3 4">
    <name type="scientific">Zooshikella harenae</name>
    <dbReference type="NCBI Taxonomy" id="2827238"/>
    <lineage>
        <taxon>Bacteria</taxon>
        <taxon>Pseudomonadati</taxon>
        <taxon>Pseudomonadota</taxon>
        <taxon>Gammaproteobacteria</taxon>
        <taxon>Oceanospirillales</taxon>
        <taxon>Zooshikellaceae</taxon>
        <taxon>Zooshikella</taxon>
    </lineage>
</organism>
<gene>
    <name evidence="3" type="ORF">KCG35_12105</name>
</gene>
<dbReference type="InterPro" id="IPR036380">
    <property type="entry name" value="Isochorismatase-like_sf"/>
</dbReference>
<feature type="domain" description="Isochorismatase-like" evidence="2">
    <location>
        <begin position="10"/>
        <end position="192"/>
    </location>
</feature>
<dbReference type="Pfam" id="PF00857">
    <property type="entry name" value="Isochorismatase"/>
    <property type="match status" value="1"/>
</dbReference>
<dbReference type="InterPro" id="IPR050272">
    <property type="entry name" value="Isochorismatase-like_hydrls"/>
</dbReference>
<protein>
    <submittedName>
        <fullName evidence="3">Cysteine hydrolase</fullName>
    </submittedName>
</protein>
<proteinExistence type="predicted"/>
<evidence type="ECO:0000313" key="3">
    <source>
        <dbReference type="EMBL" id="MBU2711803.1"/>
    </source>
</evidence>
<dbReference type="GO" id="GO:0016787">
    <property type="term" value="F:hydrolase activity"/>
    <property type="evidence" value="ECO:0007669"/>
    <property type="project" value="UniProtKB-KW"/>
</dbReference>
<evidence type="ECO:0000256" key="1">
    <source>
        <dbReference type="ARBA" id="ARBA00022801"/>
    </source>
</evidence>
<comment type="caution">
    <text evidence="3">The sequence shown here is derived from an EMBL/GenBank/DDBJ whole genome shotgun (WGS) entry which is preliminary data.</text>
</comment>
<dbReference type="CDD" id="cd00431">
    <property type="entry name" value="cysteine_hydrolases"/>
    <property type="match status" value="1"/>
</dbReference>
<dbReference type="Gene3D" id="3.40.50.850">
    <property type="entry name" value="Isochorismatase-like"/>
    <property type="match status" value="1"/>
</dbReference>
<dbReference type="Proteomes" id="UP000690515">
    <property type="component" value="Unassembled WGS sequence"/>
</dbReference>
<dbReference type="PANTHER" id="PTHR43540">
    <property type="entry name" value="PEROXYUREIDOACRYLATE/UREIDOACRYLATE AMIDOHYDROLASE-RELATED"/>
    <property type="match status" value="1"/>
</dbReference>
<evidence type="ECO:0000259" key="2">
    <source>
        <dbReference type="Pfam" id="PF00857"/>
    </source>
</evidence>
<keyword evidence="1 3" id="KW-0378">Hydrolase</keyword>